<evidence type="ECO:0000313" key="1">
    <source>
        <dbReference type="EMBL" id="RIV82968.1"/>
    </source>
</evidence>
<dbReference type="EMBL" id="QXFM01000114">
    <property type="protein sequence ID" value="RIV82968.1"/>
    <property type="molecule type" value="Genomic_DNA"/>
</dbReference>
<organism evidence="1 2">
    <name type="scientific">Aurantiacibacter xanthus</name>
    <dbReference type="NCBI Taxonomy" id="1784712"/>
    <lineage>
        <taxon>Bacteria</taxon>
        <taxon>Pseudomonadati</taxon>
        <taxon>Pseudomonadota</taxon>
        <taxon>Alphaproteobacteria</taxon>
        <taxon>Sphingomonadales</taxon>
        <taxon>Erythrobacteraceae</taxon>
        <taxon>Aurantiacibacter</taxon>
    </lineage>
</organism>
<name>A0A3A1P384_9SPHN</name>
<keyword evidence="2" id="KW-1185">Reference proteome</keyword>
<evidence type="ECO:0000313" key="2">
    <source>
        <dbReference type="Proteomes" id="UP000265366"/>
    </source>
</evidence>
<proteinExistence type="predicted"/>
<dbReference type="Gene3D" id="1.20.5.340">
    <property type="match status" value="1"/>
</dbReference>
<evidence type="ECO:0008006" key="3">
    <source>
        <dbReference type="Google" id="ProtNLM"/>
    </source>
</evidence>
<reference evidence="1 2" key="1">
    <citation type="submission" date="2018-08" db="EMBL/GenBank/DDBJ databases">
        <title>Erythrobacter zhengii sp.nov., a bacterium isolated from deep-sea sediment.</title>
        <authorList>
            <person name="Fang C."/>
            <person name="Wu Y.-H."/>
            <person name="Sun C."/>
            <person name="Wang H."/>
            <person name="Cheng H."/>
            <person name="Meng F.-X."/>
            <person name="Wang C.-S."/>
            <person name="Xu X.-W."/>
        </authorList>
    </citation>
    <scope>NUCLEOTIDE SEQUENCE [LARGE SCALE GENOMIC DNA]</scope>
    <source>
        <strain evidence="1 2">CCTCC AB 2015396</strain>
    </source>
</reference>
<dbReference type="Proteomes" id="UP000265366">
    <property type="component" value="Unassembled WGS sequence"/>
</dbReference>
<sequence>MSEWLQIAIIAFILLGIGVAIRRGGAANPVGTGELQREVASMRGQVTSIKNRVTEIEHRSASKVDIERLEDQLKIHDTKVSKLGEAVASQQPMIQHTSRQVDRLYDAIVKKGMDV</sequence>
<dbReference type="AlphaFoldDB" id="A0A3A1P384"/>
<comment type="caution">
    <text evidence="1">The sequence shown here is derived from an EMBL/GenBank/DDBJ whole genome shotgun (WGS) entry which is preliminary data.</text>
</comment>
<gene>
    <name evidence="1" type="ORF">D2V17_14290</name>
</gene>
<protein>
    <recommendedName>
        <fullName evidence="3">DUF2730 family protein</fullName>
    </recommendedName>
</protein>
<dbReference type="RefSeq" id="WP_119593479.1">
    <property type="nucleotide sequence ID" value="NZ_QXFM01000114.1"/>
</dbReference>
<accession>A0A3A1P384</accession>
<dbReference type="OrthoDB" id="7596966at2"/>